<sequence>MVGVPKFTHGSVGRGWLTGMILLSPSVLSQVQLQQSGPDLVKPSQTLIITCAVWILQHNQHGSSQGLEWIGRIHPENDAVRYAQNFQGSLSLTVNRSSSTAFMLLSRLTADN</sequence>
<keyword evidence="1" id="KW-0732">Signal</keyword>
<protein>
    <recommendedName>
        <fullName evidence="3">Immunoglobulin V-set domain-containing protein</fullName>
    </recommendedName>
</protein>
<dbReference type="InterPro" id="IPR036179">
    <property type="entry name" value="Ig-like_dom_sf"/>
</dbReference>
<organism evidence="2">
    <name type="scientific">Castor canadensis</name>
    <name type="common">American beaver</name>
    <dbReference type="NCBI Taxonomy" id="51338"/>
    <lineage>
        <taxon>Eukaryota</taxon>
        <taxon>Metazoa</taxon>
        <taxon>Chordata</taxon>
        <taxon>Craniata</taxon>
        <taxon>Vertebrata</taxon>
        <taxon>Euteleostomi</taxon>
        <taxon>Mammalia</taxon>
        <taxon>Eutheria</taxon>
        <taxon>Euarchontoglires</taxon>
        <taxon>Glires</taxon>
        <taxon>Rodentia</taxon>
        <taxon>Castorimorpha</taxon>
        <taxon>Castoridae</taxon>
        <taxon>Castor</taxon>
    </lineage>
</organism>
<feature type="signal peptide" evidence="1">
    <location>
        <begin position="1"/>
        <end position="29"/>
    </location>
</feature>
<dbReference type="PANTHER" id="PTHR23266">
    <property type="entry name" value="IMMUNOGLOBULIN HEAVY CHAIN"/>
    <property type="match status" value="1"/>
</dbReference>
<dbReference type="Gene3D" id="2.60.40.10">
    <property type="entry name" value="Immunoglobulins"/>
    <property type="match status" value="1"/>
</dbReference>
<dbReference type="InterPro" id="IPR013783">
    <property type="entry name" value="Ig-like_fold"/>
</dbReference>
<dbReference type="InterPro" id="IPR050199">
    <property type="entry name" value="IgHV"/>
</dbReference>
<evidence type="ECO:0008006" key="3">
    <source>
        <dbReference type="Google" id="ProtNLM"/>
    </source>
</evidence>
<reference evidence="2" key="1">
    <citation type="submission" date="2023-09" db="UniProtKB">
        <authorList>
            <consortium name="Ensembl"/>
        </authorList>
    </citation>
    <scope>IDENTIFICATION</scope>
</reference>
<evidence type="ECO:0000256" key="1">
    <source>
        <dbReference type="SAM" id="SignalP"/>
    </source>
</evidence>
<proteinExistence type="predicted"/>
<accession>A0A8C0XDM6</accession>
<dbReference type="Ensembl" id="ENSCCNT00000030833.1">
    <property type="protein sequence ID" value="ENSCCNP00000024175.1"/>
    <property type="gene ID" value="ENSCCNG00000023701.1"/>
</dbReference>
<name>A0A8C0XDM6_CASCN</name>
<dbReference type="AlphaFoldDB" id="A0A8C0XDM6"/>
<evidence type="ECO:0000313" key="2">
    <source>
        <dbReference type="Ensembl" id="ENSCCNP00000024175.1"/>
    </source>
</evidence>
<feature type="chain" id="PRO_5034189701" description="Immunoglobulin V-set domain-containing protein" evidence="1">
    <location>
        <begin position="30"/>
        <end position="112"/>
    </location>
</feature>
<dbReference type="SUPFAM" id="SSF48726">
    <property type="entry name" value="Immunoglobulin"/>
    <property type="match status" value="1"/>
</dbReference>